<dbReference type="GeneID" id="67011158"/>
<evidence type="ECO:0000256" key="5">
    <source>
        <dbReference type="ARBA" id="ARBA00022679"/>
    </source>
</evidence>
<dbReference type="InterPro" id="IPR036291">
    <property type="entry name" value="NAD(P)-bd_dom_sf"/>
</dbReference>
<keyword evidence="7" id="KW-0560">Oxidoreductase</keyword>
<dbReference type="InterPro" id="IPR029063">
    <property type="entry name" value="SAM-dependent_MTases_sf"/>
</dbReference>
<dbReference type="Gene3D" id="3.40.50.720">
    <property type="entry name" value="NAD(P)-binding Rossmann-like Domain"/>
    <property type="match status" value="1"/>
</dbReference>
<dbReference type="InterPro" id="IPR013217">
    <property type="entry name" value="Methyltransf_12"/>
</dbReference>
<comment type="similarity">
    <text evidence="9">Belongs to the NRP synthetase family.</text>
</comment>
<evidence type="ECO:0000256" key="1">
    <source>
        <dbReference type="ARBA" id="ARBA00022450"/>
    </source>
</evidence>
<evidence type="ECO:0000259" key="12">
    <source>
        <dbReference type="PROSITE" id="PS50075"/>
    </source>
</evidence>
<dbReference type="InterPro" id="IPR016039">
    <property type="entry name" value="Thiolase-like"/>
</dbReference>
<dbReference type="Proteomes" id="UP000676310">
    <property type="component" value="Unassembled WGS sequence"/>
</dbReference>
<dbReference type="GO" id="GO:0008168">
    <property type="term" value="F:methyltransferase activity"/>
    <property type="evidence" value="ECO:0007669"/>
    <property type="project" value="UniProtKB-KW"/>
</dbReference>
<dbReference type="InterPro" id="IPR006162">
    <property type="entry name" value="Ppantetheine_attach_site"/>
</dbReference>
<feature type="compositionally biased region" description="Acidic residues" evidence="11">
    <location>
        <begin position="3734"/>
        <end position="3745"/>
    </location>
</feature>
<dbReference type="PANTHER" id="PTHR43775">
    <property type="entry name" value="FATTY ACID SYNTHASE"/>
    <property type="match status" value="1"/>
</dbReference>
<dbReference type="InterPro" id="IPR014043">
    <property type="entry name" value="Acyl_transferase_dom"/>
</dbReference>
<dbReference type="GO" id="GO:0032259">
    <property type="term" value="P:methylation"/>
    <property type="evidence" value="ECO:0007669"/>
    <property type="project" value="UniProtKB-KW"/>
</dbReference>
<dbReference type="Pfam" id="PF14765">
    <property type="entry name" value="PS-DH"/>
    <property type="match status" value="1"/>
</dbReference>
<keyword evidence="6" id="KW-0677">Repeat</keyword>
<evidence type="ECO:0000259" key="14">
    <source>
        <dbReference type="PROSITE" id="PS52019"/>
    </source>
</evidence>
<dbReference type="RefSeq" id="XP_043174516.1">
    <property type="nucleotide sequence ID" value="XM_043318581.1"/>
</dbReference>
<dbReference type="InterPro" id="IPR009081">
    <property type="entry name" value="PP-bd_ACP"/>
</dbReference>
<evidence type="ECO:0000256" key="9">
    <source>
        <dbReference type="ARBA" id="ARBA00029454"/>
    </source>
</evidence>
<keyword evidence="3" id="KW-0436">Ligase</keyword>
<dbReference type="InterPro" id="IPR020806">
    <property type="entry name" value="PKS_PP-bd"/>
</dbReference>
<dbReference type="InterPro" id="IPR020841">
    <property type="entry name" value="PKS_Beta-ketoAc_synthase_dom"/>
</dbReference>
<dbReference type="SUPFAM" id="SSF52777">
    <property type="entry name" value="CoA-dependent acyltransferases"/>
    <property type="match status" value="2"/>
</dbReference>
<feature type="region of interest" description="C-terminal hotdog fold" evidence="10">
    <location>
        <begin position="1106"/>
        <end position="1263"/>
    </location>
</feature>
<dbReference type="CDD" id="cd05930">
    <property type="entry name" value="A_NRPS"/>
    <property type="match status" value="1"/>
</dbReference>
<dbReference type="InterPro" id="IPR023213">
    <property type="entry name" value="CAT-like_dom_sf"/>
</dbReference>
<keyword evidence="2" id="KW-0597">Phosphoprotein</keyword>
<dbReference type="SMART" id="SM00823">
    <property type="entry name" value="PKS_PP"/>
    <property type="match status" value="1"/>
</dbReference>
<dbReference type="Gene3D" id="3.10.129.110">
    <property type="entry name" value="Polyketide synthase dehydratase"/>
    <property type="match status" value="1"/>
</dbReference>
<evidence type="ECO:0000256" key="3">
    <source>
        <dbReference type="ARBA" id="ARBA00022598"/>
    </source>
</evidence>
<feature type="active site" description="Proton donor; for dehydratase activity" evidence="10">
    <location>
        <position position="1165"/>
    </location>
</feature>
<dbReference type="Gene3D" id="3.40.50.12780">
    <property type="entry name" value="N-terminal domain of ligase-like"/>
    <property type="match status" value="1"/>
</dbReference>
<dbReference type="PROSITE" id="PS00455">
    <property type="entry name" value="AMP_BINDING"/>
    <property type="match status" value="1"/>
</dbReference>
<evidence type="ECO:0008006" key="17">
    <source>
        <dbReference type="Google" id="ProtNLM"/>
    </source>
</evidence>
<sequence>MYEPVAIVGTACRFPGAASSTSKLWDLLKAPRDVLKEFPPERLNTANFYNENGDMHGRMNVEHKSYLLEEDVRHFDAAFFRINPKEAADMDPQQRLLLETVYEAFESAGWSLDDVSGSDTSVHVGTMTDDYIIIQGRDPDTLGSHSATGVSRAILSNRVSYAFNLRGASLTLDTACSSSLVALHLAAQGLQNGEATQAVVAGSNLLMDSFYYIGESSMHLLSPDSRCRMWDKDGSGYARGEGCAAVVLKTLSQAIRDGDHIECVIRGSLVNSDGATNGITMPSPIAQAALIKQTYLNAGLDPLKDRCQYFECHGTGTQAGDPVESQAIRDVFFPLDGTQSNDEVLYCGSIKTVIGHLEGCAGLAGILKASLAIQNEAIPPNMHFNNLNPKVEPFYRNLEVPTTLMPWPETNVGPRRASVNSFGFGGTNAHVILENYDPSQAQMGTMSSTSASSFSEVAASDDMHQSLTEERYIGPFVFSARSSDSLVSWLKLLLNYLRENPSVDLDALSSTLHSKRTVFPYRVTIPTASELNDLVQKLEDKINTMGTSITRPAGLTSKSVQILGIFTGQGAQTAQMGCALLEHCKLFRSSIRECEEALRSIPEPPSWSLSEELLANSTKSRVSEAQFSQPLCTAIQIGLVDLLRACGITFSTVVGHSSGEIGAAYAAGLLTRRDAMGISYYRGYVAHLARGAAREPGSMMAAAMSFDAVSKLCSEPQFKGRITVAASNSPSSVTLSGDRDALAKMKEHLAEINVQARSLQVDVAYHSHHMLACADAYLSHLKKLNVRIRTPPTGQECQWYSSVRANTNLLDRPFDSGLESQYWLDNMVQPVLFSQAVSIAVQVAPSKFTFAMEIGPHPALKGPVTQTLKQAIDYSPQYIGCLSRGNDAIETFAGMIEDLWISAPSAINFEGWRNSFELEAQTQVLKNLPSYVWDHTQVHWRESRMGQNYRLGKQPPHDLLGRLWNDAQYEHVWRNFFNLNEMPWVKGHVFQGQVLFPATGYISLAVDAAKAFVAGRPLRLIEIHDMAIPTALVIGEGDGTEVMFTIRSRVPPQKVEEGSVLEAEFTCYNYADGREADKTCHGRLLIHLGEQKPEDIVPTIISEVELTPFNVDRFYHAASEIGFGYDGPFRALSSLNRCWGHAKAVASWPKEDLNVSCTLHPAILDVALQAGLATFVSTAERSMASSYLPVGVRRVLIHPNLNFQSLDGSTGIEIEAYMTTPELGKLTEADINVRPVESGAHDDFGGVQLEGIRFKAISEPQPSEDRNVFAKTIWGPETAYGLAVSPATTVCGKSSKYSPEEYERVALFQLQSLGRLIEARDPSVLEPHHEDLKRFIDASVAQLRETDHPVLIKEWLDDTPDIIQNLLDLYPDDVDMAMLASSGEYNRSLLNGTGSHEYAIGSLPHSFYNDSSSATACDDYVAQLVLQISHKFPRTNILEISAGVRNTTSAILDAVGDAYGQYTCTAASENVVERLKNSIIPANSENLNFKVFDVQTDITSQGLKAASYDVIIVTDVLRGSRDLSSTVQNLRRLLRPAGFLITIELTGSSLRPTAMVGGLQSWWTGVSDRAAASPVITTGEWDKILERHGFSGIDYTLHDIDHVNIHGFSVFASQATDDRLSVLRDPLMSIDVITPTAVVLIGGETSKVSQLIRQSERMLRGWATEIQTYSRWSQVDSSRIPPGASVINFGDLDKALFSSPPSPKELENLNRVLAVSRNVLWVTSNRLVEDPYSNIMVGIGRGVRREILDTTVHYLDFDGEEPWNIQTVLTQFLRLVYSSSPGAIDGLLWYGEPEVVIKNSQMLVPRVLADDISNEVYNAKRRRFPKLVEPTEPIEISRDVVSGDSIIACSRALDLPDDHLPVQVELSVALNDEDESPCFLCYGIVNTQASDSAAVLTLSATESSIARIHKDFSSNSLDILDMDAVVLTKVANFMIASVMVAQMSSHGTTLVCGVSDQLSGAIRLLAADAGRKVLFVTTSSKDRQNGVADVVYIHPQSSARIFQRKIPRDTVAVCGFSKRDTDAISPWLPAGLSVQRFHVSTLSQKSVEEAIGSYLTYKERVVFGSNPEVLKIHQVSEHLSPNPVRLSYVTDWKRDGPVTAILRGLEPSTLLSPVKTYFLVGMASELGQSLVSFLVRGGVRHIVLSSRNPKGGQNWIHDLQNVGVDIRVVKLDVTVRSQVRETVAMLRRTMPEIGGVANAALVLEPGIFANLSAESIAKQMKPKIYGTVHLDDEFKNTNLDFFISFGSLATVCGNAGQPIYHAGNAFMMSLVEKRRRRGLAASILNFGMLVDVGYVARSDRDTGSNIEEWLRVDLTTALSESDFHHVFLQGIAQGHPSTSTGEVIMGFEMFLDQGQPRPRWTELPLFSHMVRVSNTSQTGHAQEGAASGPQWQQDLEEAATIDEAIPPITELLSKKIESMIHVSLHSIHPDEPMSHLGLDSINAIEIRKWLREKFGADISMLKILGRDSLSSILRTTAEQYMAKRPPKESKAKEEISTVQATHPDKTSVPQAAPTEQKTSAGKNGPNGVQDARDTGSSIASSEAFPDISTQGLEQELSFVKSENLSHSQAGFVYLSASSDNPASFNITGTLKIKGCLDVERFSQAFNQVMDHHEVLRTCFLATPGSSQVMQHVKKNATPRLYCLQSTKETADADVKTIFDQIAKHEYSIATGDTLRATLVSHDAHLHTLVMGYHNIVLDPASIGFIFADINLAYQSQPLPTDSPSYMDYARQQIRDLEAGRLNASIDYWNRLLNPIPEAMPLLPMAKVKTRQTRRSYGYHLIERELSAELVQRVTQISEAHGVRLMPFYLAVLRVALCRLLGIDDICIGVVSHGRDPTSKFGATVGHMANMLPLRFKGTWGENFPKVLQDTFEIVLNSLDNHKVPFAVISEQNKVEGSEGGIPLVQVAYDYRVGENFASSVGDSTVESGSAVYTTLQDLTLSVLDSPSDGHIFEIRCSDDFYNPAAAEFIADILFNAIESLVSNPSVRIKDVAIFSESQLHKAKTVAHGADVSHSWPQSLPERFEQVVGSFPDSIAVKDGDRAVTYSQLKRLVGTYASVLLEANITIGSRVAVLCEPSIDLYGTMLAVFHIGAILIPLDVSVPASRRNDIMNAVQPDLLVFHTATAGSVIQHHDKHRSLNISEIAQSQPQHEQYPKRAVSDPGSVSYILFTSGSTGVPKGIKLHQRGMMNYAAHTSKAYGLGQVTVLQQTSIGFDLAFGQIFNAFTNGGTLVVTPAEARGDPDVLSELILNENIEYTFCTPSEYSLLLSYAPDVLRRCHSWRFCHVAGEALPERLVEAIRELKLPRLMVTNAYGPAEAFVVTSQDIQVRKGYSSDADDYRPGSIGYVLPNTSVYIISEGHGDLLPLGMPGEICIAGGGVFNGYLDAGLDDGKRVKNPSASAEYLEQGFDTMYKSGDWGILHEDGSIEFLGRCVSNNTMIKLRGLRIDLREVTGAIIGAAPDDLADAAIVVCGDPQFLVCYVVFKARRHLEQHQLVALLQRLALPQYMIPSAIVPLERLPITHNGKLNTAVLEGLPLPTISPQAETKAEASGTEASLRAIWIDVIGAAAQMVHISPDSSFFSRQLKAVFRETTAVLDEVDKIANDRIEADYDRHVTHAWLNRTRWARHLGGLDREWLLELIQKPRRNEKALSKVCWAVQTVIWKAQQASRPSVVGFPAMNYVNRREMGSETNEKPFNARQTGKTMAKYAGWWSSIIRYIWRTHELEAVKAQETEAVEAQEAEADEKESGDGGSKGVRGRRPPYRLTASQIVWLWKIKQVAGEDEEEAEGGSQHQPIEGGDDDSESEEEVEEEEEELLEAHVLGFLVSLLDHHLKDNEYKSALVSATAVMGVDGDRGWKDPLAYTPIISAIVTVARMLVLYTAVKTRQDRVTEIMNKEGYARQDADEMAVSHFELIKESANRFMTLTSYGGMPSPMDWLLRLRTYGMKIRFNTNADGVIEWVGGTLLYGHIRFTMPGLRSMIHGLVETARFELQKQLLLLAIDEDGRLAEGATPLPTIHWDSIVDNPAEMKVGWNFFQDKRNTFGGIDGKSWLAHRVIHEKRLQETRKVDLLRAIINEQLHAGQLEQQVIAQTYSSPVAKTEVSSWLEMTNWPRYFDGLDMTKVAPLAYGPNPVTEAALVIMGESFDRIIEQAYRGVKASIIQSALFTSIKKRKAQPILTPP</sequence>
<feature type="compositionally biased region" description="Basic and acidic residues" evidence="11">
    <location>
        <begin position="2485"/>
        <end position="2495"/>
    </location>
</feature>
<dbReference type="InterPro" id="IPR000873">
    <property type="entry name" value="AMP-dep_synth/lig_dom"/>
</dbReference>
<dbReference type="SMART" id="SM00827">
    <property type="entry name" value="PKS_AT"/>
    <property type="match status" value="1"/>
</dbReference>
<dbReference type="InterPro" id="IPR013968">
    <property type="entry name" value="PKS_KR"/>
</dbReference>
<feature type="region of interest" description="Disordered" evidence="11">
    <location>
        <begin position="3734"/>
        <end position="3758"/>
    </location>
</feature>
<protein>
    <recommendedName>
        <fullName evidence="17">Polyketide synthase</fullName>
    </recommendedName>
</protein>
<dbReference type="SUPFAM" id="SSF55048">
    <property type="entry name" value="Probable ACP-binding domain of malonyl-CoA ACP transacylase"/>
    <property type="match status" value="1"/>
</dbReference>
<feature type="active site" description="Proton acceptor; for dehydratase activity" evidence="10">
    <location>
        <position position="988"/>
    </location>
</feature>
<dbReference type="CDD" id="cd19532">
    <property type="entry name" value="C_PKS-NRPS"/>
    <property type="match status" value="1"/>
</dbReference>
<dbReference type="GO" id="GO:0031177">
    <property type="term" value="F:phosphopantetheine binding"/>
    <property type="evidence" value="ECO:0007669"/>
    <property type="project" value="InterPro"/>
</dbReference>
<feature type="compositionally biased region" description="Acidic residues" evidence="11">
    <location>
        <begin position="3796"/>
        <end position="3812"/>
    </location>
</feature>
<dbReference type="InterPro" id="IPR014030">
    <property type="entry name" value="Ketoacyl_synth_N"/>
</dbReference>
<dbReference type="InterPro" id="IPR032821">
    <property type="entry name" value="PKS_assoc"/>
</dbReference>
<evidence type="ECO:0000256" key="10">
    <source>
        <dbReference type="PROSITE-ProRule" id="PRU01363"/>
    </source>
</evidence>
<dbReference type="Gene3D" id="1.10.1200.10">
    <property type="entry name" value="ACP-like"/>
    <property type="match status" value="1"/>
</dbReference>
<dbReference type="InterPro" id="IPR001227">
    <property type="entry name" value="Ac_transferase_dom_sf"/>
</dbReference>
<keyword evidence="4" id="KW-0489">Methyltransferase</keyword>
<evidence type="ECO:0000313" key="15">
    <source>
        <dbReference type="EMBL" id="CAG5184161.1"/>
    </source>
</evidence>
<evidence type="ECO:0000256" key="11">
    <source>
        <dbReference type="SAM" id="MobiDB-lite"/>
    </source>
</evidence>
<dbReference type="SMART" id="SM00825">
    <property type="entry name" value="PKS_KS"/>
    <property type="match status" value="1"/>
</dbReference>
<dbReference type="InterPro" id="IPR016035">
    <property type="entry name" value="Acyl_Trfase/lysoPLipase"/>
</dbReference>
<dbReference type="InterPro" id="IPR049900">
    <property type="entry name" value="PKS_mFAS_DH"/>
</dbReference>
<dbReference type="GO" id="GO:0004312">
    <property type="term" value="F:fatty acid synthase activity"/>
    <property type="evidence" value="ECO:0007669"/>
    <property type="project" value="TreeGrafter"/>
</dbReference>
<comment type="caution">
    <text evidence="15">The sequence shown here is derived from an EMBL/GenBank/DDBJ whole genome shotgun (WGS) entry which is preliminary data.</text>
</comment>
<evidence type="ECO:0000259" key="13">
    <source>
        <dbReference type="PROSITE" id="PS52004"/>
    </source>
</evidence>
<evidence type="ECO:0000256" key="2">
    <source>
        <dbReference type="ARBA" id="ARBA00022553"/>
    </source>
</evidence>
<feature type="region of interest" description="Disordered" evidence="11">
    <location>
        <begin position="3780"/>
        <end position="3812"/>
    </location>
</feature>
<feature type="region of interest" description="N-terminal hotdog fold" evidence="10">
    <location>
        <begin position="957"/>
        <end position="1093"/>
    </location>
</feature>
<proteinExistence type="inferred from homology"/>
<dbReference type="Pfam" id="PF00550">
    <property type="entry name" value="PP-binding"/>
    <property type="match status" value="1"/>
</dbReference>
<keyword evidence="5" id="KW-0808">Transferase</keyword>
<dbReference type="EMBL" id="CAJRGZ010000029">
    <property type="protein sequence ID" value="CAG5184161.1"/>
    <property type="molecule type" value="Genomic_DNA"/>
</dbReference>
<dbReference type="InterPro" id="IPR020807">
    <property type="entry name" value="PKS_DH"/>
</dbReference>
<evidence type="ECO:0000256" key="8">
    <source>
        <dbReference type="ARBA" id="ARBA00023268"/>
    </source>
</evidence>
<keyword evidence="16" id="KW-1185">Reference proteome</keyword>
<dbReference type="SUPFAM" id="SSF56801">
    <property type="entry name" value="Acetyl-CoA synthetase-like"/>
    <property type="match status" value="1"/>
</dbReference>
<dbReference type="InterPro" id="IPR001242">
    <property type="entry name" value="Condensation_dom"/>
</dbReference>
<dbReference type="OrthoDB" id="329835at2759"/>
<dbReference type="SMART" id="SM00826">
    <property type="entry name" value="PKS_DH"/>
    <property type="match status" value="1"/>
</dbReference>
<dbReference type="InterPro" id="IPR045851">
    <property type="entry name" value="AMP-bd_C_sf"/>
</dbReference>
<feature type="region of interest" description="Disordered" evidence="11">
    <location>
        <begin position="2480"/>
        <end position="2541"/>
    </location>
</feature>
<dbReference type="GO" id="GO:0009403">
    <property type="term" value="P:toxin biosynthetic process"/>
    <property type="evidence" value="ECO:0007669"/>
    <property type="project" value="UniProtKB-ARBA"/>
</dbReference>
<dbReference type="Pfam" id="PF00698">
    <property type="entry name" value="Acyl_transf_1"/>
    <property type="match status" value="1"/>
</dbReference>
<dbReference type="SUPFAM" id="SSF53335">
    <property type="entry name" value="S-adenosyl-L-methionine-dependent methyltransferases"/>
    <property type="match status" value="1"/>
</dbReference>
<feature type="domain" description="Carrier" evidence="12">
    <location>
        <begin position="2403"/>
        <end position="2480"/>
    </location>
</feature>
<dbReference type="InterPro" id="IPR016036">
    <property type="entry name" value="Malonyl_transacylase_ACP-bd"/>
</dbReference>
<dbReference type="SUPFAM" id="SSF47336">
    <property type="entry name" value="ACP-like"/>
    <property type="match status" value="1"/>
</dbReference>
<dbReference type="PROSITE" id="PS52019">
    <property type="entry name" value="PKS_MFAS_DH"/>
    <property type="match status" value="1"/>
</dbReference>
<dbReference type="InterPro" id="IPR014031">
    <property type="entry name" value="Ketoacyl_synth_C"/>
</dbReference>
<dbReference type="Pfam" id="PF08659">
    <property type="entry name" value="KR"/>
    <property type="match status" value="1"/>
</dbReference>
<dbReference type="SUPFAM" id="SSF51735">
    <property type="entry name" value="NAD(P)-binding Rossmann-fold domains"/>
    <property type="match status" value="1"/>
</dbReference>
<accession>A0A8J2IA44</accession>
<dbReference type="Pfam" id="PF00501">
    <property type="entry name" value="AMP-binding"/>
    <property type="match status" value="1"/>
</dbReference>
<dbReference type="GO" id="GO:0016491">
    <property type="term" value="F:oxidoreductase activity"/>
    <property type="evidence" value="ECO:0007669"/>
    <property type="project" value="UniProtKB-KW"/>
</dbReference>
<dbReference type="CDD" id="cd02440">
    <property type="entry name" value="AdoMet_MTases"/>
    <property type="match status" value="1"/>
</dbReference>
<organism evidence="15 16">
    <name type="scientific">Alternaria atra</name>
    <dbReference type="NCBI Taxonomy" id="119953"/>
    <lineage>
        <taxon>Eukaryota</taxon>
        <taxon>Fungi</taxon>
        <taxon>Dikarya</taxon>
        <taxon>Ascomycota</taxon>
        <taxon>Pezizomycotina</taxon>
        <taxon>Dothideomycetes</taxon>
        <taxon>Pleosporomycetidae</taxon>
        <taxon>Pleosporales</taxon>
        <taxon>Pleosporineae</taxon>
        <taxon>Pleosporaceae</taxon>
        <taxon>Alternaria</taxon>
        <taxon>Alternaria sect. Ulocladioides</taxon>
    </lineage>
</organism>
<dbReference type="PROSITE" id="PS50075">
    <property type="entry name" value="CARRIER"/>
    <property type="match status" value="1"/>
</dbReference>
<reference evidence="15" key="1">
    <citation type="submission" date="2021-05" db="EMBL/GenBank/DDBJ databases">
        <authorList>
            <person name="Stam R."/>
        </authorList>
    </citation>
    <scope>NUCLEOTIDE SEQUENCE</scope>
    <source>
        <strain evidence="15">CS162</strain>
    </source>
</reference>
<dbReference type="Pfam" id="PF02801">
    <property type="entry name" value="Ketoacyl-synt_C"/>
    <property type="match status" value="1"/>
</dbReference>
<dbReference type="InterPro" id="IPR042104">
    <property type="entry name" value="PKS_dehydratase_sf"/>
</dbReference>
<dbReference type="Pfam" id="PF21089">
    <property type="entry name" value="PKS_DH_N"/>
    <property type="match status" value="1"/>
</dbReference>
<dbReference type="Pfam" id="PF00668">
    <property type="entry name" value="Condensation"/>
    <property type="match status" value="1"/>
</dbReference>
<dbReference type="Pfam" id="PF16197">
    <property type="entry name" value="KAsynt_C_assoc"/>
    <property type="match status" value="1"/>
</dbReference>
<dbReference type="SMART" id="SM00822">
    <property type="entry name" value="PKS_KR"/>
    <property type="match status" value="1"/>
</dbReference>
<dbReference type="Gene3D" id="3.30.300.30">
    <property type="match status" value="1"/>
</dbReference>
<dbReference type="Gene3D" id="3.30.559.10">
    <property type="entry name" value="Chloramphenicol acetyltransferase-like domain"/>
    <property type="match status" value="1"/>
</dbReference>
<evidence type="ECO:0000256" key="4">
    <source>
        <dbReference type="ARBA" id="ARBA00022603"/>
    </source>
</evidence>
<dbReference type="InterPro" id="IPR057326">
    <property type="entry name" value="KR_dom"/>
</dbReference>
<keyword evidence="8" id="KW-0511">Multifunctional enzyme</keyword>
<dbReference type="Gene3D" id="3.30.559.30">
    <property type="entry name" value="Nonribosomal peptide synthetase, condensation domain"/>
    <property type="match status" value="1"/>
</dbReference>
<feature type="domain" description="PKS/mFAS DH" evidence="14">
    <location>
        <begin position="957"/>
        <end position="1263"/>
    </location>
</feature>
<evidence type="ECO:0000256" key="7">
    <source>
        <dbReference type="ARBA" id="ARBA00023002"/>
    </source>
</evidence>
<dbReference type="Gene3D" id="3.40.50.150">
    <property type="entry name" value="Vaccinia Virus protein VP39"/>
    <property type="match status" value="1"/>
</dbReference>
<dbReference type="SUPFAM" id="SSF53901">
    <property type="entry name" value="Thiolase-like"/>
    <property type="match status" value="1"/>
</dbReference>
<dbReference type="InterPro" id="IPR020845">
    <property type="entry name" value="AMP-binding_CS"/>
</dbReference>
<gene>
    <name evidence="15" type="ORF">ALTATR162_LOCUS10941</name>
</gene>
<dbReference type="InterPro" id="IPR036736">
    <property type="entry name" value="ACP-like_sf"/>
</dbReference>
<dbReference type="Pfam" id="PF00109">
    <property type="entry name" value="ketoacyl-synt"/>
    <property type="match status" value="1"/>
</dbReference>
<dbReference type="Gene3D" id="3.40.366.10">
    <property type="entry name" value="Malonyl-Coenzyme A Acyl Carrier Protein, domain 2"/>
    <property type="match status" value="1"/>
</dbReference>
<dbReference type="Pfam" id="PF08242">
    <property type="entry name" value="Methyltransf_12"/>
    <property type="match status" value="1"/>
</dbReference>
<feature type="compositionally biased region" description="Polar residues" evidence="11">
    <location>
        <begin position="2507"/>
        <end position="2521"/>
    </location>
</feature>
<evidence type="ECO:0000256" key="6">
    <source>
        <dbReference type="ARBA" id="ARBA00022737"/>
    </source>
</evidence>
<dbReference type="PROSITE" id="PS52004">
    <property type="entry name" value="KS3_2"/>
    <property type="match status" value="1"/>
</dbReference>
<keyword evidence="1" id="KW-0596">Phosphopantetheine</keyword>
<evidence type="ECO:0000313" key="16">
    <source>
        <dbReference type="Proteomes" id="UP000676310"/>
    </source>
</evidence>
<dbReference type="GO" id="GO:0016874">
    <property type="term" value="F:ligase activity"/>
    <property type="evidence" value="ECO:0007669"/>
    <property type="project" value="UniProtKB-KW"/>
</dbReference>
<dbReference type="GO" id="GO:0006633">
    <property type="term" value="P:fatty acid biosynthetic process"/>
    <property type="evidence" value="ECO:0007669"/>
    <property type="project" value="TreeGrafter"/>
</dbReference>
<feature type="domain" description="Ketosynthase family 3 (KS3)" evidence="13">
    <location>
        <begin position="2"/>
        <end position="435"/>
    </location>
</feature>
<dbReference type="PANTHER" id="PTHR43775:SF20">
    <property type="entry name" value="HYBRID PKS-NRPS SYNTHETASE APDA"/>
    <property type="match status" value="1"/>
</dbReference>
<dbReference type="PROSITE" id="PS00012">
    <property type="entry name" value="PHOSPHOPANTETHEINE"/>
    <property type="match status" value="1"/>
</dbReference>
<dbReference type="InterPro" id="IPR049551">
    <property type="entry name" value="PKS_DH_C"/>
</dbReference>
<dbReference type="Gene3D" id="3.40.47.10">
    <property type="match status" value="1"/>
</dbReference>
<dbReference type="InterPro" id="IPR042099">
    <property type="entry name" value="ANL_N_sf"/>
</dbReference>
<dbReference type="CDD" id="cd00833">
    <property type="entry name" value="PKS"/>
    <property type="match status" value="1"/>
</dbReference>
<name>A0A8J2IA44_9PLEO</name>
<dbReference type="InterPro" id="IPR050091">
    <property type="entry name" value="PKS_NRPS_Biosynth_Enz"/>
</dbReference>
<dbReference type="SUPFAM" id="SSF52151">
    <property type="entry name" value="FabD/lysophospholipase-like"/>
    <property type="match status" value="1"/>
</dbReference>
<dbReference type="InterPro" id="IPR049552">
    <property type="entry name" value="PKS_DH_N"/>
</dbReference>